<name>X1GAJ0_9ZZZZ</name>
<proteinExistence type="predicted"/>
<reference evidence="1" key="1">
    <citation type="journal article" date="2014" name="Front. Microbiol.">
        <title>High frequency of phylogenetically diverse reductive dehalogenase-homologous genes in deep subseafloor sedimentary metagenomes.</title>
        <authorList>
            <person name="Kawai M."/>
            <person name="Futagami T."/>
            <person name="Toyoda A."/>
            <person name="Takaki Y."/>
            <person name="Nishi S."/>
            <person name="Hori S."/>
            <person name="Arai W."/>
            <person name="Tsubouchi T."/>
            <person name="Morono Y."/>
            <person name="Uchiyama I."/>
            <person name="Ito T."/>
            <person name="Fujiyama A."/>
            <person name="Inagaki F."/>
            <person name="Takami H."/>
        </authorList>
    </citation>
    <scope>NUCLEOTIDE SEQUENCE</scope>
    <source>
        <strain evidence="1">Expedition CK06-06</strain>
    </source>
</reference>
<gene>
    <name evidence="1" type="ORF">S03H2_36312</name>
</gene>
<dbReference type="AlphaFoldDB" id="X1GAJ0"/>
<dbReference type="EMBL" id="BARU01022274">
    <property type="protein sequence ID" value="GAH54921.1"/>
    <property type="molecule type" value="Genomic_DNA"/>
</dbReference>
<evidence type="ECO:0000313" key="1">
    <source>
        <dbReference type="EMBL" id="GAH54921.1"/>
    </source>
</evidence>
<comment type="caution">
    <text evidence="1">The sequence shown here is derived from an EMBL/GenBank/DDBJ whole genome shotgun (WGS) entry which is preliminary data.</text>
</comment>
<organism evidence="1">
    <name type="scientific">marine sediment metagenome</name>
    <dbReference type="NCBI Taxonomy" id="412755"/>
    <lineage>
        <taxon>unclassified sequences</taxon>
        <taxon>metagenomes</taxon>
        <taxon>ecological metagenomes</taxon>
    </lineage>
</organism>
<protein>
    <submittedName>
        <fullName evidence="1">Uncharacterized protein</fullName>
    </submittedName>
</protein>
<sequence length="34" mass="3950">MVICKEIEMVITKKQILQKIDKSKPLTQKGQVCF</sequence>
<accession>X1GAJ0</accession>
<feature type="non-terminal residue" evidence="1">
    <location>
        <position position="34"/>
    </location>
</feature>